<keyword evidence="4 13" id="KW-0479">Metal-binding</keyword>
<keyword evidence="2 13" id="KW-0963">Cytoplasm</keyword>
<dbReference type="GO" id="GO:0000287">
    <property type="term" value="F:magnesium ion binding"/>
    <property type="evidence" value="ECO:0007669"/>
    <property type="project" value="UniProtKB-UniRule"/>
</dbReference>
<feature type="binding site" evidence="13">
    <location>
        <position position="176"/>
    </location>
    <ligand>
        <name>Mg(2+)</name>
        <dbReference type="ChEBI" id="CHEBI:18420"/>
    </ligand>
</feature>
<reference evidence="15 16" key="1">
    <citation type="journal article" date="2009" name="Curr. Microbiol.">
        <title>Molecular cloning and expression of a novel cholinephosphotransferase involved in glycoglycerophospholipid biosynthesis of Mycoplasma fermentans.</title>
        <authorList>
            <person name="Ishida N."/>
            <person name="Irikura D."/>
            <person name="Matsuda K."/>
            <person name="Sato S."/>
            <person name="Asano K."/>
        </authorList>
    </citation>
    <scope>NUCLEOTIDE SEQUENCE [LARGE SCALE GENOMIC DNA]</scope>
    <source>
        <strain evidence="16">ATCC 19989 / NBRC 14854 / NCTC 10117 / PG18</strain>
    </source>
</reference>
<evidence type="ECO:0000256" key="10">
    <source>
        <dbReference type="ARBA" id="ARBA00023204"/>
    </source>
</evidence>
<feature type="binding site" evidence="13">
    <location>
        <position position="163"/>
    </location>
    <ligand>
        <name>Mg(2+)</name>
        <dbReference type="ChEBI" id="CHEBI:18420"/>
    </ligand>
</feature>
<dbReference type="HAMAP" id="MF_00130">
    <property type="entry name" value="RecU"/>
    <property type="match status" value="1"/>
</dbReference>
<dbReference type="GO" id="GO:0008821">
    <property type="term" value="F:crossover junction DNA endonuclease activity"/>
    <property type="evidence" value="ECO:0007669"/>
    <property type="project" value="UniProtKB-EC"/>
</dbReference>
<keyword evidence="9 13" id="KW-0233">DNA recombination</keyword>
<keyword evidence="8 13" id="KW-0460">Magnesium</keyword>
<keyword evidence="14" id="KW-0472">Membrane</keyword>
<feature type="binding site" evidence="13">
    <location>
        <position position="161"/>
    </location>
    <ligand>
        <name>Mg(2+)</name>
        <dbReference type="ChEBI" id="CHEBI:18420"/>
    </ligand>
</feature>
<dbReference type="GO" id="GO:0005737">
    <property type="term" value="C:cytoplasm"/>
    <property type="evidence" value="ECO:0007669"/>
    <property type="project" value="UniProtKB-SubCell"/>
</dbReference>
<dbReference type="Pfam" id="PF03838">
    <property type="entry name" value="RecU"/>
    <property type="match status" value="1"/>
</dbReference>
<comment type="catalytic activity">
    <reaction evidence="13">
        <text>Endonucleolytic cleavage at a junction such as a reciprocal single-stranded crossover between two homologous DNA duplexes (Holliday junction).</text>
        <dbReference type="EC" id="3.1.21.10"/>
    </reaction>
</comment>
<evidence type="ECO:0000256" key="13">
    <source>
        <dbReference type="HAMAP-Rule" id="MF_00130"/>
    </source>
</evidence>
<evidence type="ECO:0000256" key="4">
    <source>
        <dbReference type="ARBA" id="ARBA00022723"/>
    </source>
</evidence>
<dbReference type="SUPFAM" id="SSF52980">
    <property type="entry name" value="Restriction endonuclease-like"/>
    <property type="match status" value="1"/>
</dbReference>
<dbReference type="EC" id="3.1.21.10" evidence="13"/>
<keyword evidence="10 13" id="KW-0234">DNA repair</keyword>
<dbReference type="InterPro" id="IPR004612">
    <property type="entry name" value="Resolv_RecU"/>
</dbReference>
<comment type="similarity">
    <text evidence="11 13">Belongs to the RecU family.</text>
</comment>
<dbReference type="InterPro" id="IPR011335">
    <property type="entry name" value="Restrct_endonuc-II-like"/>
</dbReference>
<dbReference type="HOGENOM" id="CLU_1045165_0_0_14"/>
<name>C4XF73_MYCFP</name>
<keyword evidence="16" id="KW-1185">Reference proteome</keyword>
<comment type="function">
    <text evidence="13">Endonuclease that resolves Holliday junction intermediates in genetic recombination. Cleaves mobile four-strand junctions by introducing symmetrical nicks in paired strands. Promotes annealing of linear ssDNA with homologous dsDNA. Required for DNA repair, homologous recombination and chromosome segregation.</text>
</comment>
<proteinExistence type="inferred from homology"/>
<feature type="site" description="Transition state stabilizer" evidence="13">
    <location>
        <position position="178"/>
    </location>
</feature>
<comment type="cofactor">
    <cofactor evidence="13">
        <name>Mg(2+)</name>
        <dbReference type="ChEBI" id="CHEBI:18420"/>
    </cofactor>
    <text evidence="13">Binds 1 Mg(2+) ion per subunit.</text>
</comment>
<evidence type="ECO:0000256" key="11">
    <source>
        <dbReference type="ARBA" id="ARBA00023447"/>
    </source>
</evidence>
<dbReference type="PATRIC" id="fig|496833.3.peg.116"/>
<comment type="subcellular location">
    <subcellularLocation>
        <location evidence="1 13">Cytoplasm</location>
    </subcellularLocation>
</comment>
<dbReference type="GO" id="GO:0007059">
    <property type="term" value="P:chromosome segregation"/>
    <property type="evidence" value="ECO:0007669"/>
    <property type="project" value="UniProtKB-UniRule"/>
</dbReference>
<dbReference type="EMBL" id="AP009608">
    <property type="protein sequence ID" value="BAH69795.1"/>
    <property type="molecule type" value="Genomic_DNA"/>
</dbReference>
<dbReference type="NCBIfam" id="NF002581">
    <property type="entry name" value="PRK02234.1-2"/>
    <property type="match status" value="1"/>
</dbReference>
<evidence type="ECO:0000256" key="8">
    <source>
        <dbReference type="ARBA" id="ARBA00022842"/>
    </source>
</evidence>
<feature type="transmembrane region" description="Helical" evidence="14">
    <location>
        <begin position="54"/>
        <end position="78"/>
    </location>
</feature>
<dbReference type="GO" id="GO:0003676">
    <property type="term" value="F:nucleic acid binding"/>
    <property type="evidence" value="ECO:0007669"/>
    <property type="project" value="InterPro"/>
</dbReference>
<evidence type="ECO:0000256" key="2">
    <source>
        <dbReference type="ARBA" id="ARBA00022490"/>
    </source>
</evidence>
<dbReference type="CDD" id="cd22354">
    <property type="entry name" value="RecU-like"/>
    <property type="match status" value="1"/>
</dbReference>
<keyword evidence="7 13" id="KW-0378">Hydrolase</keyword>
<evidence type="ECO:0000256" key="1">
    <source>
        <dbReference type="ARBA" id="ARBA00004496"/>
    </source>
</evidence>
<feature type="binding site" evidence="13">
    <location>
        <position position="194"/>
    </location>
    <ligand>
        <name>Mg(2+)</name>
        <dbReference type="ChEBI" id="CHEBI:18420"/>
    </ligand>
</feature>
<protein>
    <recommendedName>
        <fullName evidence="12 13">Holliday junction resolvase RecU</fullName>
        <ecNumber evidence="13">3.1.21.10</ecNumber>
    </recommendedName>
    <alternativeName>
        <fullName evidence="13">Recombination protein U homolog</fullName>
    </alternativeName>
</protein>
<evidence type="ECO:0000256" key="12">
    <source>
        <dbReference type="ARBA" id="ARBA00029523"/>
    </source>
</evidence>
<evidence type="ECO:0000256" key="3">
    <source>
        <dbReference type="ARBA" id="ARBA00022722"/>
    </source>
</evidence>
<evidence type="ECO:0000256" key="14">
    <source>
        <dbReference type="SAM" id="Phobius"/>
    </source>
</evidence>
<dbReference type="AlphaFoldDB" id="C4XF73"/>
<evidence type="ECO:0000256" key="5">
    <source>
        <dbReference type="ARBA" id="ARBA00022759"/>
    </source>
</evidence>
<dbReference type="Proteomes" id="UP000006810">
    <property type="component" value="Chromosome"/>
</dbReference>
<evidence type="ECO:0000313" key="16">
    <source>
        <dbReference type="Proteomes" id="UP000006810"/>
    </source>
</evidence>
<evidence type="ECO:0000256" key="6">
    <source>
        <dbReference type="ARBA" id="ARBA00022763"/>
    </source>
</evidence>
<dbReference type="GO" id="GO:0006310">
    <property type="term" value="P:DNA recombination"/>
    <property type="evidence" value="ECO:0007669"/>
    <property type="project" value="UniProtKB-UniRule"/>
</dbReference>
<keyword evidence="5 13" id="KW-0255">Endonuclease</keyword>
<organism evidence="15 16">
    <name type="scientific">Mycoplasmopsis fermentans (strain ATCC 19989 / NBRC 14854 / NCTC 10117 / PG18)</name>
    <name type="common">Mycoplasma fermentans</name>
    <dbReference type="NCBI Taxonomy" id="496833"/>
    <lineage>
        <taxon>Bacteria</taxon>
        <taxon>Bacillati</taxon>
        <taxon>Mycoplasmatota</taxon>
        <taxon>Mycoplasmoidales</taxon>
        <taxon>Metamycoplasmataceae</taxon>
        <taxon>Mycoplasmopsis</taxon>
    </lineage>
</organism>
<evidence type="ECO:0000313" key="15">
    <source>
        <dbReference type="EMBL" id="BAH69795.1"/>
    </source>
</evidence>
<evidence type="ECO:0000256" key="9">
    <source>
        <dbReference type="ARBA" id="ARBA00023172"/>
    </source>
</evidence>
<keyword evidence="6 13" id="KW-0227">DNA damage</keyword>
<accession>C4XF73</accession>
<feature type="transmembrane region" description="Helical" evidence="14">
    <location>
        <begin position="20"/>
        <end position="42"/>
    </location>
</feature>
<keyword evidence="14" id="KW-0812">Transmembrane</keyword>
<dbReference type="GO" id="GO:0006281">
    <property type="term" value="P:DNA repair"/>
    <property type="evidence" value="ECO:0007669"/>
    <property type="project" value="UniProtKB-UniRule"/>
</dbReference>
<keyword evidence="14" id="KW-1133">Transmembrane helix</keyword>
<dbReference type="InterPro" id="IPR011856">
    <property type="entry name" value="tRNA_endonuc-like_dom_sf"/>
</dbReference>
<gene>
    <name evidence="13" type="primary">recU</name>
    <name evidence="15" type="ordered locus">MBIO_0530</name>
</gene>
<sequence length="266" mass="31358">MAKATAPDTLIQNFDPIDAGSLLLTFATLVLWILKAIVLVEITIVPANKVPNIIFLYFIPFYTLAFFNFWLILGKIWYFKSIFPKFFHFWYVFHKKVNFNLRCFMQKNRGMLLEKIINKTIDYYAKNKLAYIEKKSLPVKFKKVKNDNLKLDEAYILKKSTVDYIGCYKGFFVAFEAKSTNEKRLPANNIARHQIKYLLDIESNSGLAFFIIFFSFCDEFYLVKASELIQHMNKSISYEEIKNIGFRIELTFPGIIDFLPYVQNFY</sequence>
<evidence type="ECO:0000256" key="7">
    <source>
        <dbReference type="ARBA" id="ARBA00022801"/>
    </source>
</evidence>
<dbReference type="KEGG" id="mfp:MBIO_0530"/>
<dbReference type="Gene3D" id="3.40.1350.10">
    <property type="match status" value="1"/>
</dbReference>
<dbReference type="eggNOG" id="COG3331">
    <property type="taxonomic scope" value="Bacteria"/>
</dbReference>
<keyword evidence="3 13" id="KW-0540">Nuclease</keyword>